<dbReference type="SUPFAM" id="SSF53067">
    <property type="entry name" value="Actin-like ATPase domain"/>
    <property type="match status" value="1"/>
</dbReference>
<comment type="similarity">
    <text evidence="1">Belongs to the ROK (NagC/XylR) family.</text>
</comment>
<dbReference type="Pfam" id="PF00480">
    <property type="entry name" value="ROK"/>
    <property type="match status" value="1"/>
</dbReference>
<dbReference type="EMBL" id="CP046908">
    <property type="protein sequence ID" value="QGZ33209.1"/>
    <property type="molecule type" value="Genomic_DNA"/>
</dbReference>
<dbReference type="InterPro" id="IPR043129">
    <property type="entry name" value="ATPase_NBD"/>
</dbReference>
<dbReference type="RefSeq" id="WP_158192234.1">
    <property type="nucleotide sequence ID" value="NZ_CP046908.1"/>
</dbReference>
<dbReference type="PANTHER" id="PTHR18964:SF149">
    <property type="entry name" value="BIFUNCTIONAL UDP-N-ACETYLGLUCOSAMINE 2-EPIMERASE_N-ACETYLMANNOSAMINE KINASE"/>
    <property type="match status" value="1"/>
</dbReference>
<gene>
    <name evidence="2" type="ORF">GH266_01025</name>
</gene>
<sequence>MTTAMTAAMRTDSAAAAWLGIDIGATHMRAVLVDPARRETRAVRMPTPPPGGLAQALAALVARAASHAASFGAVGLSRAAAVDGDGRVTDWPSRPDYLGADLLAPLATALAGSERAGAPAAIRHLDDGMAAAFGEAARAGAEGDDLCALSLGTGVGVGLVSGGRLVQTGDGAGTLGHLPLGLAGMRCRCGRTGCLQATLVDRDIPDTVFTAALVRARDWLAAHYGTRIILIAGGAASARPNAIAAIKGIRLSSMPDHAAALGAALHARHPDDLPAARRSAALLCRTIAAVSA</sequence>
<protein>
    <submittedName>
        <fullName evidence="2">ROK family protein</fullName>
    </submittedName>
</protein>
<dbReference type="Proteomes" id="UP000435648">
    <property type="component" value="Chromosome"/>
</dbReference>
<dbReference type="InterPro" id="IPR000600">
    <property type="entry name" value="ROK"/>
</dbReference>
<dbReference type="KEGG" id="siw:GH266_01025"/>
<dbReference type="OrthoDB" id="9810372at2"/>
<proteinExistence type="inferred from homology"/>
<name>A0A857C2W2_9HYPH</name>
<dbReference type="Gene3D" id="3.30.420.40">
    <property type="match status" value="2"/>
</dbReference>
<dbReference type="AlphaFoldDB" id="A0A857C2W2"/>
<organism evidence="2 3">
    <name type="scientific">Stappia indica</name>
    <dbReference type="NCBI Taxonomy" id="538381"/>
    <lineage>
        <taxon>Bacteria</taxon>
        <taxon>Pseudomonadati</taxon>
        <taxon>Pseudomonadota</taxon>
        <taxon>Alphaproteobacteria</taxon>
        <taxon>Hyphomicrobiales</taxon>
        <taxon>Stappiaceae</taxon>
        <taxon>Stappia</taxon>
    </lineage>
</organism>
<dbReference type="PANTHER" id="PTHR18964">
    <property type="entry name" value="ROK (REPRESSOR, ORF, KINASE) FAMILY"/>
    <property type="match status" value="1"/>
</dbReference>
<evidence type="ECO:0000313" key="3">
    <source>
        <dbReference type="Proteomes" id="UP000435648"/>
    </source>
</evidence>
<evidence type="ECO:0000256" key="1">
    <source>
        <dbReference type="ARBA" id="ARBA00006479"/>
    </source>
</evidence>
<reference evidence="2 3" key="1">
    <citation type="submission" date="2019-12" db="EMBL/GenBank/DDBJ databases">
        <title>The genome of Stappia indica PHM037.</title>
        <authorList>
            <person name="Kacar D."/>
            <person name="Galan B."/>
            <person name="Canedo L."/>
            <person name="Rodriguez P."/>
            <person name="de la Calle F."/>
            <person name="Garcia J.L."/>
        </authorList>
    </citation>
    <scope>NUCLEOTIDE SEQUENCE [LARGE SCALE GENOMIC DNA]</scope>
    <source>
        <strain evidence="2 3">PHM037</strain>
    </source>
</reference>
<evidence type="ECO:0000313" key="2">
    <source>
        <dbReference type="EMBL" id="QGZ33209.1"/>
    </source>
</evidence>
<accession>A0A857C2W2</accession>